<dbReference type="InterPro" id="IPR027417">
    <property type="entry name" value="P-loop_NTPase"/>
</dbReference>
<evidence type="ECO:0000256" key="1">
    <source>
        <dbReference type="ARBA" id="ARBA00022741"/>
    </source>
</evidence>
<dbReference type="AlphaFoldDB" id="A0A5C8PP55"/>
<dbReference type="PANTHER" id="PTHR35372:SF2">
    <property type="entry name" value="SF3 HELICASE DOMAIN-CONTAINING PROTEIN"/>
    <property type="match status" value="1"/>
</dbReference>
<sequence length="467" mass="51986">MPPDASSMADEAWANAATQAVFAEQQRRSPTGSEDWLALEFAGRHAGELRHDGQMGWLRWDGCRWQQDRTTEVYDLVRGVCREFAPKQDSESSRARKMASAATVAGVERMARSDRRLVASADQWDSDLWTINTPGGLVDLRTGRLRPSDPLAYCTKVAATTPLTEGTSPARWLRFLAEITSNDPALIGFLQCMLGYALTGDTSAHALFFGWGTGANGKSVLVNTVAGILGDYATTAPADVFLASRIERHPTELADLRGARLVVASEIDDGRRWNEARIKSLTGGDRIKARYMRQDFFEYVPQFKLLIVGNHRPSLRGVDEAMRRRLHLLPFTVTIPPESRDPELPEKLKAEWPAIMRWMVDGCRTWQRDGLKAPATVVAATEEYLAAEDSIALWLDEACTIDPNGWAQSSEMFASWKGWTERTGEPTGSQKRFVHTLEARGFAPKRDSRGARGFAGLRLNRWSNDGL</sequence>
<dbReference type="NCBIfam" id="TIGR01613">
    <property type="entry name" value="primase_Cterm"/>
    <property type="match status" value="1"/>
</dbReference>
<dbReference type="SUPFAM" id="SSF52540">
    <property type="entry name" value="P-loop containing nucleoside triphosphate hydrolases"/>
    <property type="match status" value="1"/>
</dbReference>
<keyword evidence="6" id="KW-1185">Reference proteome</keyword>
<evidence type="ECO:0000256" key="3">
    <source>
        <dbReference type="ARBA" id="ARBA00022840"/>
    </source>
</evidence>
<dbReference type="SMART" id="SM00885">
    <property type="entry name" value="D5_N"/>
    <property type="match status" value="1"/>
</dbReference>
<evidence type="ECO:0000256" key="2">
    <source>
        <dbReference type="ARBA" id="ARBA00022801"/>
    </source>
</evidence>
<evidence type="ECO:0000313" key="6">
    <source>
        <dbReference type="Proteomes" id="UP000321638"/>
    </source>
</evidence>
<dbReference type="Gene3D" id="3.40.50.300">
    <property type="entry name" value="P-loop containing nucleotide triphosphate hydrolases"/>
    <property type="match status" value="1"/>
</dbReference>
<dbReference type="GO" id="GO:0016787">
    <property type="term" value="F:hydrolase activity"/>
    <property type="evidence" value="ECO:0007669"/>
    <property type="project" value="UniProtKB-KW"/>
</dbReference>
<dbReference type="PANTHER" id="PTHR35372">
    <property type="entry name" value="ATP BINDING PROTEIN-RELATED"/>
    <property type="match status" value="1"/>
</dbReference>
<keyword evidence="3" id="KW-0067">ATP-binding</keyword>
<dbReference type="InterPro" id="IPR014015">
    <property type="entry name" value="Helicase_SF3_DNA-vir"/>
</dbReference>
<reference evidence="5 6" key="1">
    <citation type="submission" date="2019-06" db="EMBL/GenBank/DDBJ databases">
        <title>New taxonomy in bacterial strain CC-CFT640, isolated from vineyard.</title>
        <authorList>
            <person name="Lin S.-Y."/>
            <person name="Tsai C.-F."/>
            <person name="Young C.-C."/>
        </authorList>
    </citation>
    <scope>NUCLEOTIDE SEQUENCE [LARGE SCALE GENOMIC DNA]</scope>
    <source>
        <strain evidence="5 6">CC-CFT640</strain>
    </source>
</reference>
<keyword evidence="1" id="KW-0547">Nucleotide-binding</keyword>
<organism evidence="5 6">
    <name type="scientific">Vineibacter terrae</name>
    <dbReference type="NCBI Taxonomy" id="2586908"/>
    <lineage>
        <taxon>Bacteria</taxon>
        <taxon>Pseudomonadati</taxon>
        <taxon>Pseudomonadota</taxon>
        <taxon>Alphaproteobacteria</taxon>
        <taxon>Hyphomicrobiales</taxon>
        <taxon>Vineibacter</taxon>
    </lineage>
</organism>
<comment type="caution">
    <text evidence="5">The sequence shown here is derived from an EMBL/GenBank/DDBJ whole genome shotgun (WGS) entry which is preliminary data.</text>
</comment>
<dbReference type="Proteomes" id="UP000321638">
    <property type="component" value="Unassembled WGS sequence"/>
</dbReference>
<dbReference type="RefSeq" id="WP_147847436.1">
    <property type="nucleotide sequence ID" value="NZ_VDUZ01000013.1"/>
</dbReference>
<evidence type="ECO:0000313" key="5">
    <source>
        <dbReference type="EMBL" id="TXL75632.1"/>
    </source>
</evidence>
<proteinExistence type="predicted"/>
<dbReference type="Pfam" id="PF19263">
    <property type="entry name" value="DUF5906"/>
    <property type="match status" value="1"/>
</dbReference>
<gene>
    <name evidence="5" type="ORF">FHP25_13335</name>
</gene>
<accession>A0A5C8PP55</accession>
<dbReference type="EMBL" id="VDUZ01000013">
    <property type="protein sequence ID" value="TXL75632.1"/>
    <property type="molecule type" value="Genomic_DNA"/>
</dbReference>
<evidence type="ECO:0000259" key="4">
    <source>
        <dbReference type="PROSITE" id="PS51206"/>
    </source>
</evidence>
<dbReference type="InterPro" id="IPR006500">
    <property type="entry name" value="Helicase_put_C_phage/plasmid"/>
</dbReference>
<keyword evidence="2" id="KW-0378">Hydrolase</keyword>
<dbReference type="Pfam" id="PF08706">
    <property type="entry name" value="D5_N"/>
    <property type="match status" value="1"/>
</dbReference>
<dbReference type="InterPro" id="IPR014818">
    <property type="entry name" value="Phage/plasmid_primase_P4_C"/>
</dbReference>
<dbReference type="GO" id="GO:0005524">
    <property type="term" value="F:ATP binding"/>
    <property type="evidence" value="ECO:0007669"/>
    <property type="project" value="UniProtKB-KW"/>
</dbReference>
<protein>
    <recommendedName>
        <fullName evidence="4">SF3 helicase domain-containing protein</fullName>
    </recommendedName>
</protein>
<dbReference type="OrthoDB" id="9763644at2"/>
<dbReference type="InterPro" id="IPR045455">
    <property type="entry name" value="NrS-1_pol-like_helicase"/>
</dbReference>
<dbReference type="PROSITE" id="PS51206">
    <property type="entry name" value="SF3_HELICASE_1"/>
    <property type="match status" value="1"/>
</dbReference>
<dbReference type="InterPro" id="IPR051620">
    <property type="entry name" value="ORF904-like_C"/>
</dbReference>
<name>A0A5C8PP55_9HYPH</name>
<feature type="domain" description="SF3 helicase" evidence="4">
    <location>
        <begin position="185"/>
        <end position="344"/>
    </location>
</feature>